<reference evidence="2 3" key="1">
    <citation type="submission" date="2015-09" db="EMBL/GenBank/DDBJ databases">
        <authorList>
            <consortium name="Pathogen Informatics"/>
        </authorList>
    </citation>
    <scope>NUCLEOTIDE SEQUENCE [LARGE SCALE GENOMIC DNA]</scope>
    <source>
        <strain evidence="2 3">2789STDY5608850</strain>
    </source>
</reference>
<evidence type="ECO:0000313" key="2">
    <source>
        <dbReference type="EMBL" id="CUP01128.1"/>
    </source>
</evidence>
<dbReference type="EMBL" id="CYZE01000016">
    <property type="protein sequence ID" value="CUP01128.1"/>
    <property type="molecule type" value="Genomic_DNA"/>
</dbReference>
<sequence length="67" mass="7436">MLKDGDKKPGVHRGRYNMDFDPVKGDPYGNMQKAREHIDALKNRERKAKDQGGAGVAGIQDTVNVIK</sequence>
<protein>
    <submittedName>
        <fullName evidence="2">Uncharacterized protein</fullName>
    </submittedName>
</protein>
<accession>A0A174JU13</accession>
<dbReference type="AlphaFoldDB" id="A0A174JU13"/>
<organism evidence="2 3">
    <name type="scientific">Hungatella hathewayi</name>
    <dbReference type="NCBI Taxonomy" id="154046"/>
    <lineage>
        <taxon>Bacteria</taxon>
        <taxon>Bacillati</taxon>
        <taxon>Bacillota</taxon>
        <taxon>Clostridia</taxon>
        <taxon>Lachnospirales</taxon>
        <taxon>Lachnospiraceae</taxon>
        <taxon>Hungatella</taxon>
    </lineage>
</organism>
<feature type="region of interest" description="Disordered" evidence="1">
    <location>
        <begin position="1"/>
        <end position="30"/>
    </location>
</feature>
<proteinExistence type="predicted"/>
<evidence type="ECO:0000313" key="3">
    <source>
        <dbReference type="Proteomes" id="UP000095651"/>
    </source>
</evidence>
<name>A0A174JU13_9FIRM</name>
<gene>
    <name evidence="2" type="ORF">ERS852407_04687</name>
</gene>
<evidence type="ECO:0000256" key="1">
    <source>
        <dbReference type="SAM" id="MobiDB-lite"/>
    </source>
</evidence>
<dbReference type="Proteomes" id="UP000095651">
    <property type="component" value="Unassembled WGS sequence"/>
</dbReference>
<dbReference type="RefSeq" id="WP_148549672.1">
    <property type="nucleotide sequence ID" value="NZ_CABIXC010000016.1"/>
</dbReference>